<dbReference type="EMBL" id="FMYW01000001">
    <property type="protein sequence ID" value="SDB95067.1"/>
    <property type="molecule type" value="Genomic_DNA"/>
</dbReference>
<reference evidence="2" key="1">
    <citation type="submission" date="2016-10" db="EMBL/GenBank/DDBJ databases">
        <authorList>
            <person name="Varghese N."/>
            <person name="Submissions S."/>
        </authorList>
    </citation>
    <scope>NUCLEOTIDE SEQUENCE [LARGE SCALE GENOMIC DNA]</scope>
    <source>
        <strain evidence="2">DSM 11005</strain>
    </source>
</reference>
<name>A0A1G6HL82_9FIRM</name>
<proteinExistence type="predicted"/>
<gene>
    <name evidence="1" type="ORF">SAMN04487864_10169</name>
</gene>
<dbReference type="RefSeq" id="WP_093728860.1">
    <property type="nucleotide sequence ID" value="NZ_FMYW01000001.1"/>
</dbReference>
<organism evidence="1 2">
    <name type="scientific">Succiniclasticum ruminis</name>
    <dbReference type="NCBI Taxonomy" id="40841"/>
    <lineage>
        <taxon>Bacteria</taxon>
        <taxon>Bacillati</taxon>
        <taxon>Bacillota</taxon>
        <taxon>Negativicutes</taxon>
        <taxon>Acidaminococcales</taxon>
        <taxon>Acidaminococcaceae</taxon>
        <taxon>Succiniclasticum</taxon>
    </lineage>
</organism>
<accession>A0A1G6HL82</accession>
<protein>
    <submittedName>
        <fullName evidence="1">V/A-type H+-transporting ATPase subunit G/H</fullName>
    </submittedName>
</protein>
<keyword evidence="2" id="KW-1185">Reference proteome</keyword>
<sequence length="101" mass="10653">MSILDEIKAAEAAAAQAKKEAALTSRNLLRDAEEAANREADAMITAARAAAKDTVAKAEAHARVKAKELVAERARTDRAEAAAAAEKLPEAVAYILERVVV</sequence>
<evidence type="ECO:0000313" key="1">
    <source>
        <dbReference type="EMBL" id="SDB95067.1"/>
    </source>
</evidence>
<dbReference type="AlphaFoldDB" id="A0A1G6HL82"/>
<evidence type="ECO:0000313" key="2">
    <source>
        <dbReference type="Proteomes" id="UP000198943"/>
    </source>
</evidence>
<dbReference type="Proteomes" id="UP000198943">
    <property type="component" value="Unassembled WGS sequence"/>
</dbReference>